<evidence type="ECO:0000313" key="3">
    <source>
        <dbReference type="Proteomes" id="UP000599688"/>
    </source>
</evidence>
<dbReference type="Proteomes" id="UP000599688">
    <property type="component" value="Unassembled WGS sequence"/>
</dbReference>
<evidence type="ECO:0008006" key="4">
    <source>
        <dbReference type="Google" id="ProtNLM"/>
    </source>
</evidence>
<evidence type="ECO:0000256" key="1">
    <source>
        <dbReference type="SAM" id="Phobius"/>
    </source>
</evidence>
<reference evidence="2 3" key="1">
    <citation type="journal article" date="2014" name="Int. J. Syst. Evol. Microbiol.">
        <title>Complete genome sequence of Corynebacterium casei LMG S-19264T (=DSM 44701T), isolated from a smear-ripened cheese.</title>
        <authorList>
            <consortium name="US DOE Joint Genome Institute (JGI-PGF)"/>
            <person name="Walter F."/>
            <person name="Albersmeier A."/>
            <person name="Kalinowski J."/>
            <person name="Ruckert C."/>
        </authorList>
    </citation>
    <scope>NUCLEOTIDE SEQUENCE [LARGE SCALE GENOMIC DNA]</scope>
    <source>
        <strain evidence="2 3">CGMCC 1.12925</strain>
    </source>
</reference>
<accession>A0A916ZS42</accession>
<protein>
    <recommendedName>
        <fullName evidence="4">DUF2975 domain-containing protein</fullName>
    </recommendedName>
</protein>
<keyword evidence="1" id="KW-0812">Transmembrane</keyword>
<feature type="transmembrane region" description="Helical" evidence="1">
    <location>
        <begin position="49"/>
        <end position="68"/>
    </location>
</feature>
<dbReference type="AlphaFoldDB" id="A0A916ZS42"/>
<comment type="caution">
    <text evidence="2">The sequence shown here is derived from an EMBL/GenBank/DDBJ whole genome shotgun (WGS) entry which is preliminary data.</text>
</comment>
<keyword evidence="3" id="KW-1185">Reference proteome</keyword>
<feature type="transmembrane region" description="Helical" evidence="1">
    <location>
        <begin position="130"/>
        <end position="148"/>
    </location>
</feature>
<keyword evidence="1" id="KW-1133">Transmembrane helix</keyword>
<gene>
    <name evidence="2" type="ORF">GCM10010831_07820</name>
</gene>
<proteinExistence type="predicted"/>
<sequence length="165" mass="19045">MKLALSFAWYLIQFLKLVFSSLIIILGYLLIFDSTFWEATQPNSWSENLLWMSIFVFGILALIACNKLNRSIKNIKNKLIFTIQNKKAFQFAAITTSCYLAGKHVLLFYLHSVDEQKIVWQALWNNSNTQFSEVISLGLLASFFWIIAQLISEGITYKTENDLTI</sequence>
<feature type="transmembrane region" description="Helical" evidence="1">
    <location>
        <begin position="89"/>
        <end position="110"/>
    </location>
</feature>
<keyword evidence="1" id="KW-0472">Membrane</keyword>
<evidence type="ECO:0000313" key="2">
    <source>
        <dbReference type="EMBL" id="GGE08693.1"/>
    </source>
</evidence>
<dbReference type="RefSeq" id="WP_188405478.1">
    <property type="nucleotide sequence ID" value="NZ_BMGL01000004.1"/>
</dbReference>
<name>A0A916ZS42_9FLAO</name>
<organism evidence="2 3">
    <name type="scientific">Psychroflexus salis</name>
    <dbReference type="NCBI Taxonomy" id="1526574"/>
    <lineage>
        <taxon>Bacteria</taxon>
        <taxon>Pseudomonadati</taxon>
        <taxon>Bacteroidota</taxon>
        <taxon>Flavobacteriia</taxon>
        <taxon>Flavobacteriales</taxon>
        <taxon>Flavobacteriaceae</taxon>
        <taxon>Psychroflexus</taxon>
    </lineage>
</organism>
<feature type="transmembrane region" description="Helical" evidence="1">
    <location>
        <begin position="7"/>
        <end position="29"/>
    </location>
</feature>
<dbReference type="EMBL" id="BMGL01000004">
    <property type="protein sequence ID" value="GGE08693.1"/>
    <property type="molecule type" value="Genomic_DNA"/>
</dbReference>